<gene>
    <name evidence="1" type="ORF">N479_04390</name>
</gene>
<name>A0A0F6AHB8_9GAMM</name>
<dbReference type="Gene3D" id="3.10.640.10">
    <property type="entry name" value="Restriction endonuclease-like alpha-beta roll domain"/>
    <property type="match status" value="1"/>
</dbReference>
<dbReference type="CDD" id="cd22368">
    <property type="entry name" value="YaeQ-like"/>
    <property type="match status" value="1"/>
</dbReference>
<dbReference type="InterPro" id="IPR038590">
    <property type="entry name" value="YaeQ_sf"/>
</dbReference>
<dbReference type="EMBL" id="AUXW01000024">
    <property type="protein sequence ID" value="KKE85543.1"/>
    <property type="molecule type" value="Genomic_DNA"/>
</dbReference>
<protein>
    <recommendedName>
        <fullName evidence="3">YaeQ family protein</fullName>
    </recommendedName>
</protein>
<reference evidence="1 2" key="1">
    <citation type="journal article" date="2015" name="BMC Genomics">
        <title>Genome mining reveals unlocked bioactive potential of marine Gram-negative bacteria.</title>
        <authorList>
            <person name="Machado H."/>
            <person name="Sonnenschein E.C."/>
            <person name="Melchiorsen J."/>
            <person name="Gram L."/>
        </authorList>
    </citation>
    <scope>NUCLEOTIDE SEQUENCE [LARGE SCALE GENOMIC DNA]</scope>
    <source>
        <strain evidence="1 2">S4054</strain>
    </source>
</reference>
<dbReference type="Proteomes" id="UP000033434">
    <property type="component" value="Unassembled WGS sequence"/>
</dbReference>
<dbReference type="PANTHER" id="PTHR38784">
    <property type="entry name" value="SUCROSE PHOSPHORYLASE"/>
    <property type="match status" value="1"/>
</dbReference>
<accession>A0A0F6AHB8</accession>
<dbReference type="SMART" id="SM01322">
    <property type="entry name" value="YaeQ"/>
    <property type="match status" value="1"/>
</dbReference>
<proteinExistence type="predicted"/>
<dbReference type="Pfam" id="PF07152">
    <property type="entry name" value="YaeQ"/>
    <property type="match status" value="1"/>
</dbReference>
<dbReference type="InterPro" id="IPR011335">
    <property type="entry name" value="Restrct_endonuc-II-like"/>
</dbReference>
<organism evidence="1 2">
    <name type="scientific">Pseudoalteromonas luteoviolacea S4054</name>
    <dbReference type="NCBI Taxonomy" id="1129367"/>
    <lineage>
        <taxon>Bacteria</taxon>
        <taxon>Pseudomonadati</taxon>
        <taxon>Pseudomonadota</taxon>
        <taxon>Gammaproteobacteria</taxon>
        <taxon>Alteromonadales</taxon>
        <taxon>Pseudoalteromonadaceae</taxon>
        <taxon>Pseudoalteromonas</taxon>
    </lineage>
</organism>
<dbReference type="InterPro" id="IPR009822">
    <property type="entry name" value="YaeQ"/>
</dbReference>
<evidence type="ECO:0008006" key="3">
    <source>
        <dbReference type="Google" id="ProtNLM"/>
    </source>
</evidence>
<comment type="caution">
    <text evidence="1">The sequence shown here is derived from an EMBL/GenBank/DDBJ whole genome shotgun (WGS) entry which is preliminary data.</text>
</comment>
<evidence type="ECO:0000313" key="1">
    <source>
        <dbReference type="EMBL" id="KKE85543.1"/>
    </source>
</evidence>
<dbReference type="SUPFAM" id="SSF52980">
    <property type="entry name" value="Restriction endonuclease-like"/>
    <property type="match status" value="1"/>
</dbReference>
<dbReference type="PIRSF" id="PIRSF011484">
    <property type="entry name" value="YaeQ"/>
    <property type="match status" value="1"/>
</dbReference>
<dbReference type="PANTHER" id="PTHR38784:SF1">
    <property type="entry name" value="SUCROSE PHOSPHORYLASE"/>
    <property type="match status" value="1"/>
</dbReference>
<evidence type="ECO:0000313" key="2">
    <source>
        <dbReference type="Proteomes" id="UP000033434"/>
    </source>
</evidence>
<sequence>MIYWAFKNSQHNNMALKSTILKAHLNISDMDRHVYTDKSLTLAQHPSENEQRLMVRLLAYILQYTEELSFTKGLCVDDEPAAWQKNLTDDIELWVDVGLPDEKRLKKAAVRSQQVVLYTYGENTQEIWWKKNQSAANQYDNLSVYSLPYSATSQMVELFARSMDLTATIQDGEIWLSDSQHSVQIVPTQLK</sequence>
<dbReference type="PATRIC" id="fig|1129367.4.peg.396"/>
<dbReference type="AlphaFoldDB" id="A0A0F6AHB8"/>